<dbReference type="PANTHER" id="PTHR45694">
    <property type="entry name" value="GLUTAREDOXIN 2"/>
    <property type="match status" value="1"/>
</dbReference>
<dbReference type="PANTHER" id="PTHR45694:SF18">
    <property type="entry name" value="GLUTAREDOXIN-1-RELATED"/>
    <property type="match status" value="1"/>
</dbReference>
<evidence type="ECO:0000313" key="2">
    <source>
        <dbReference type="EMBL" id="CDF87858.1"/>
    </source>
</evidence>
<dbReference type="GO" id="GO:0005737">
    <property type="term" value="C:cytoplasm"/>
    <property type="evidence" value="ECO:0007669"/>
    <property type="project" value="TreeGrafter"/>
</dbReference>
<evidence type="ECO:0000259" key="1">
    <source>
        <dbReference type="Pfam" id="PF00462"/>
    </source>
</evidence>
<gene>
    <name evidence="2" type="ORF">BN860_16072g</name>
</gene>
<dbReference type="AlphaFoldDB" id="A0A8J2X5L1"/>
<dbReference type="Gene3D" id="3.40.30.10">
    <property type="entry name" value="Glutaredoxin"/>
    <property type="match status" value="1"/>
</dbReference>
<dbReference type="InterPro" id="IPR036249">
    <property type="entry name" value="Thioredoxin-like_sf"/>
</dbReference>
<dbReference type="Pfam" id="PF00462">
    <property type="entry name" value="Glutaredoxin"/>
    <property type="match status" value="1"/>
</dbReference>
<protein>
    <submittedName>
        <fullName evidence="2">BN860_16072g1_1</fullName>
    </submittedName>
</protein>
<proteinExistence type="predicted"/>
<dbReference type="SUPFAM" id="SSF52833">
    <property type="entry name" value="Thioredoxin-like"/>
    <property type="match status" value="1"/>
</dbReference>
<name>A0A8J2X5L1_ZYGB2</name>
<dbReference type="EMBL" id="HG316454">
    <property type="protein sequence ID" value="CDF87858.1"/>
    <property type="molecule type" value="Genomic_DNA"/>
</dbReference>
<feature type="domain" description="Glutaredoxin" evidence="1">
    <location>
        <begin position="20"/>
        <end position="81"/>
    </location>
</feature>
<dbReference type="GO" id="GO:0015038">
    <property type="term" value="F:glutathione disulfide oxidoreductase activity"/>
    <property type="evidence" value="ECO:0007669"/>
    <property type="project" value="TreeGrafter"/>
</dbReference>
<dbReference type="GO" id="GO:0034599">
    <property type="term" value="P:cellular response to oxidative stress"/>
    <property type="evidence" value="ECO:0007669"/>
    <property type="project" value="TreeGrafter"/>
</dbReference>
<reference evidence="3" key="1">
    <citation type="journal article" date="2013" name="Genome Announc.">
        <title>Genome sequence of the food spoilage yeast Zygosaccharomyces bailii CLIB 213(T).</title>
        <authorList>
            <person name="Galeote V."/>
            <person name="Bigey F."/>
            <person name="Devillers H."/>
            <person name="Neuveglise C."/>
            <person name="Dequin S."/>
        </authorList>
    </citation>
    <scope>NUCLEOTIDE SEQUENCE [LARGE SCALE GENOMIC DNA]</scope>
    <source>
        <strain evidence="3">CLIB 213 / ATCC 58445 / CBS 680 / CCRC 21525 / NBRC 1098 / NCYC 1416 / NRRL Y-2227</strain>
    </source>
</reference>
<dbReference type="OrthoDB" id="418495at2759"/>
<dbReference type="InterPro" id="IPR002109">
    <property type="entry name" value="Glutaredoxin"/>
</dbReference>
<keyword evidence="3" id="KW-1185">Reference proteome</keyword>
<sequence length="108" mass="12240">MSAYVPKVLDLLKSHKYLQFSASWCPDCSYANSIWKKLGVENKIHIFDIGSMPRTEQQQWRAAFKEATGSGNLPTIYVNGSTWGTESQLHSYERKGTLKEELSKIGLL</sequence>
<organism evidence="2 3">
    <name type="scientific">Zygosaccharomyces bailii (strain CLIB 213 / ATCC 58445 / CBS 680 / BCRC 21525 / NBRC 1098 / NCYC 1416 / NRRL Y-2227)</name>
    <dbReference type="NCBI Taxonomy" id="1333698"/>
    <lineage>
        <taxon>Eukaryota</taxon>
        <taxon>Fungi</taxon>
        <taxon>Dikarya</taxon>
        <taxon>Ascomycota</taxon>
        <taxon>Saccharomycotina</taxon>
        <taxon>Saccharomycetes</taxon>
        <taxon>Saccharomycetales</taxon>
        <taxon>Saccharomycetaceae</taxon>
        <taxon>Zygosaccharomyces</taxon>
    </lineage>
</organism>
<evidence type="ECO:0000313" key="3">
    <source>
        <dbReference type="Proteomes" id="UP000019375"/>
    </source>
</evidence>
<dbReference type="PROSITE" id="PS51354">
    <property type="entry name" value="GLUTAREDOXIN_2"/>
    <property type="match status" value="1"/>
</dbReference>
<dbReference type="Proteomes" id="UP000019375">
    <property type="component" value="Unassembled WGS sequence"/>
</dbReference>
<accession>A0A8J2X5L1</accession>